<accession>A0A0A9FTS3</accession>
<evidence type="ECO:0000313" key="1">
    <source>
        <dbReference type="EMBL" id="JAE16270.1"/>
    </source>
</evidence>
<reference evidence="1" key="2">
    <citation type="journal article" date="2015" name="Data Brief">
        <title>Shoot transcriptome of the giant reed, Arundo donax.</title>
        <authorList>
            <person name="Barrero R.A."/>
            <person name="Guerrero F.D."/>
            <person name="Moolhuijzen P."/>
            <person name="Goolsby J.A."/>
            <person name="Tidwell J."/>
            <person name="Bellgard S.E."/>
            <person name="Bellgard M.I."/>
        </authorList>
    </citation>
    <scope>NUCLEOTIDE SEQUENCE</scope>
    <source>
        <tissue evidence="1">Shoot tissue taken approximately 20 cm above the soil surface</tissue>
    </source>
</reference>
<organism evidence="1">
    <name type="scientific">Arundo donax</name>
    <name type="common">Giant reed</name>
    <name type="synonym">Donax arundinaceus</name>
    <dbReference type="NCBI Taxonomy" id="35708"/>
    <lineage>
        <taxon>Eukaryota</taxon>
        <taxon>Viridiplantae</taxon>
        <taxon>Streptophyta</taxon>
        <taxon>Embryophyta</taxon>
        <taxon>Tracheophyta</taxon>
        <taxon>Spermatophyta</taxon>
        <taxon>Magnoliopsida</taxon>
        <taxon>Liliopsida</taxon>
        <taxon>Poales</taxon>
        <taxon>Poaceae</taxon>
        <taxon>PACMAD clade</taxon>
        <taxon>Arundinoideae</taxon>
        <taxon>Arundineae</taxon>
        <taxon>Arundo</taxon>
    </lineage>
</organism>
<dbReference type="EMBL" id="GBRH01181626">
    <property type="protein sequence ID" value="JAE16270.1"/>
    <property type="molecule type" value="Transcribed_RNA"/>
</dbReference>
<name>A0A0A9FTS3_ARUDO</name>
<reference evidence="1" key="1">
    <citation type="submission" date="2014-09" db="EMBL/GenBank/DDBJ databases">
        <authorList>
            <person name="Magalhaes I.L.F."/>
            <person name="Oliveira U."/>
            <person name="Santos F.R."/>
            <person name="Vidigal T.H.D.A."/>
            <person name="Brescovit A.D."/>
            <person name="Santos A.J."/>
        </authorList>
    </citation>
    <scope>NUCLEOTIDE SEQUENCE</scope>
    <source>
        <tissue evidence="1">Shoot tissue taken approximately 20 cm above the soil surface</tissue>
    </source>
</reference>
<dbReference type="AlphaFoldDB" id="A0A0A9FTS3"/>
<sequence>MVSVACTCSFSGYDNSGAHFFVDLSRKWQFLPFTLIYTQNAVLTSKCSSHTIATCLPVANGCSLNHLTVRMDGFYISNITDKLKIGRKIRDGIICVLS</sequence>
<proteinExistence type="predicted"/>
<protein>
    <submittedName>
        <fullName evidence="1">Uncharacterized protein</fullName>
    </submittedName>
</protein>